<dbReference type="Proteomes" id="UP000028999">
    <property type="component" value="Unassembled WGS sequence"/>
</dbReference>
<dbReference type="PaxDb" id="3708-A0A078I4E8"/>
<organism evidence="1 2">
    <name type="scientific">Brassica napus</name>
    <name type="common">Rape</name>
    <dbReference type="NCBI Taxonomy" id="3708"/>
    <lineage>
        <taxon>Eukaryota</taxon>
        <taxon>Viridiplantae</taxon>
        <taxon>Streptophyta</taxon>
        <taxon>Embryophyta</taxon>
        <taxon>Tracheophyta</taxon>
        <taxon>Spermatophyta</taxon>
        <taxon>Magnoliopsida</taxon>
        <taxon>eudicotyledons</taxon>
        <taxon>Gunneridae</taxon>
        <taxon>Pentapetalae</taxon>
        <taxon>rosids</taxon>
        <taxon>malvids</taxon>
        <taxon>Brassicales</taxon>
        <taxon>Brassicaceae</taxon>
        <taxon>Brassiceae</taxon>
        <taxon>Brassica</taxon>
    </lineage>
</organism>
<protein>
    <submittedName>
        <fullName evidence="1">BnaA02g29630D protein</fullName>
    </submittedName>
</protein>
<evidence type="ECO:0000313" key="1">
    <source>
        <dbReference type="EMBL" id="CDY44414.1"/>
    </source>
</evidence>
<dbReference type="EMBL" id="LK032588">
    <property type="protein sequence ID" value="CDY44414.1"/>
    <property type="molecule type" value="Genomic_DNA"/>
</dbReference>
<accession>A0A078I4E8</accession>
<sequence length="11" mass="1433">MVIEERDQEKR</sequence>
<proteinExistence type="predicted"/>
<name>A0A078I4E8_BRANA</name>
<keyword evidence="2" id="KW-1185">Reference proteome</keyword>
<gene>
    <name evidence="1" type="primary">BnaA02g29630D</name>
    <name evidence="1" type="ORF">GSBRNA2T00080097001</name>
</gene>
<evidence type="ECO:0000313" key="2">
    <source>
        <dbReference type="Proteomes" id="UP000028999"/>
    </source>
</evidence>
<reference evidence="1 2" key="1">
    <citation type="journal article" date="2014" name="Science">
        <title>Plant genetics. Early allopolyploid evolution in the post-Neolithic Brassica napus oilseed genome.</title>
        <authorList>
            <person name="Chalhoub B."/>
            <person name="Denoeud F."/>
            <person name="Liu S."/>
            <person name="Parkin I.A."/>
            <person name="Tang H."/>
            <person name="Wang X."/>
            <person name="Chiquet J."/>
            <person name="Belcram H."/>
            <person name="Tong C."/>
            <person name="Samans B."/>
            <person name="Correa M."/>
            <person name="Da Silva C."/>
            <person name="Just J."/>
            <person name="Falentin C."/>
            <person name="Koh C.S."/>
            <person name="Le Clainche I."/>
            <person name="Bernard M."/>
            <person name="Bento P."/>
            <person name="Noel B."/>
            <person name="Labadie K."/>
            <person name="Alberti A."/>
            <person name="Charles M."/>
            <person name="Arnaud D."/>
            <person name="Guo H."/>
            <person name="Daviaud C."/>
            <person name="Alamery S."/>
            <person name="Jabbari K."/>
            <person name="Zhao M."/>
            <person name="Edger P.P."/>
            <person name="Chelaifa H."/>
            <person name="Tack D."/>
            <person name="Lassalle G."/>
            <person name="Mestiri I."/>
            <person name="Schnel N."/>
            <person name="Le Paslier M.C."/>
            <person name="Fan G."/>
            <person name="Renault V."/>
            <person name="Bayer P.E."/>
            <person name="Golicz A.A."/>
            <person name="Manoli S."/>
            <person name="Lee T.H."/>
            <person name="Thi V.H."/>
            <person name="Chalabi S."/>
            <person name="Hu Q."/>
            <person name="Fan C."/>
            <person name="Tollenaere R."/>
            <person name="Lu Y."/>
            <person name="Battail C."/>
            <person name="Shen J."/>
            <person name="Sidebottom C.H."/>
            <person name="Wang X."/>
            <person name="Canaguier A."/>
            <person name="Chauveau A."/>
            <person name="Berard A."/>
            <person name="Deniot G."/>
            <person name="Guan M."/>
            <person name="Liu Z."/>
            <person name="Sun F."/>
            <person name="Lim Y.P."/>
            <person name="Lyons E."/>
            <person name="Town C.D."/>
            <person name="Bancroft I."/>
            <person name="Wang X."/>
            <person name="Meng J."/>
            <person name="Ma J."/>
            <person name="Pires J.C."/>
            <person name="King G.J."/>
            <person name="Brunel D."/>
            <person name="Delourme R."/>
            <person name="Renard M."/>
            <person name="Aury J.M."/>
            <person name="Adams K.L."/>
            <person name="Batley J."/>
            <person name="Snowdon R.J."/>
            <person name="Tost J."/>
            <person name="Edwards D."/>
            <person name="Zhou Y."/>
            <person name="Hua W."/>
            <person name="Sharpe A.G."/>
            <person name="Paterson A.H."/>
            <person name="Guan C."/>
            <person name="Wincker P."/>
        </authorList>
    </citation>
    <scope>NUCLEOTIDE SEQUENCE [LARGE SCALE GENOMIC DNA]</scope>
    <source>
        <strain evidence="2">cv. Darmor-bzh</strain>
    </source>
</reference>